<organism evidence="1 2">
    <name type="scientific">Lactiplantibacillus plantarum</name>
    <name type="common">Lactobacillus plantarum</name>
    <dbReference type="NCBI Taxonomy" id="1590"/>
    <lineage>
        <taxon>Bacteria</taxon>
        <taxon>Bacillati</taxon>
        <taxon>Bacillota</taxon>
        <taxon>Bacilli</taxon>
        <taxon>Lactobacillales</taxon>
        <taxon>Lactobacillaceae</taxon>
        <taxon>Lactiplantibacillus</taxon>
    </lineage>
</organism>
<sequence>MALISLAVVKAHHHPQAPVAALVTRALADIDASAYEENANIVFYLAGLVAYEQHDSQLAVARLTQGLAFATTHDSHYMLANIYQLMAQLAMAAGETATARVASQRSQVFKDLFKEQINDRL</sequence>
<name>A0A162G5Y0_LACPN</name>
<dbReference type="Proteomes" id="UP000076882">
    <property type="component" value="Unassembled WGS sequence"/>
</dbReference>
<evidence type="ECO:0000313" key="2">
    <source>
        <dbReference type="Proteomes" id="UP000076882"/>
    </source>
</evidence>
<accession>A0A162G5Y0</accession>
<reference evidence="1 2" key="1">
    <citation type="submission" date="2016-03" db="EMBL/GenBank/DDBJ databases">
        <title>Comparative genomics of 54 Lactobacillus plantarum strains reveals genomic uncoupling from niche constraints.</title>
        <authorList>
            <person name="Martino M.E."/>
        </authorList>
    </citation>
    <scope>NUCLEOTIDE SEQUENCE [LARGE SCALE GENOMIC DNA]</scope>
    <source>
        <strain evidence="1 2">19.1</strain>
    </source>
</reference>
<comment type="caution">
    <text evidence="1">The sequence shown here is derived from an EMBL/GenBank/DDBJ whole genome shotgun (WGS) entry which is preliminary data.</text>
</comment>
<proteinExistence type="predicted"/>
<evidence type="ECO:0000313" key="1">
    <source>
        <dbReference type="EMBL" id="KZU95751.1"/>
    </source>
</evidence>
<dbReference type="AlphaFoldDB" id="A0A162G5Y0"/>
<protein>
    <submittedName>
        <fullName evidence="1">Uncharacterized protein</fullName>
    </submittedName>
</protein>
<gene>
    <name evidence="1" type="ORF">Lp19_1340</name>
</gene>
<dbReference type="Gene3D" id="1.25.40.10">
    <property type="entry name" value="Tetratricopeptide repeat domain"/>
    <property type="match status" value="1"/>
</dbReference>
<dbReference type="PATRIC" id="fig|1590.201.peg.1126"/>
<dbReference type="EMBL" id="LUXM01000025">
    <property type="protein sequence ID" value="KZU95751.1"/>
    <property type="molecule type" value="Genomic_DNA"/>
</dbReference>
<dbReference type="InterPro" id="IPR011990">
    <property type="entry name" value="TPR-like_helical_dom_sf"/>
</dbReference>